<dbReference type="RefSeq" id="WP_060816015.1">
    <property type="nucleotide sequence ID" value="NZ_ABTEQQ020000001.1"/>
</dbReference>
<dbReference type="EMBL" id="RKIT01000002">
    <property type="protein sequence ID" value="RSC17938.1"/>
    <property type="molecule type" value="Genomic_DNA"/>
</dbReference>
<evidence type="ECO:0000313" key="2">
    <source>
        <dbReference type="EMBL" id="RSC17938.1"/>
    </source>
</evidence>
<dbReference type="Proteomes" id="UP000807555">
    <property type="component" value="Unassembled WGS sequence"/>
</dbReference>
<proteinExistence type="predicted"/>
<evidence type="ECO:0000313" key="3">
    <source>
        <dbReference type="Proteomes" id="UP000282299"/>
    </source>
</evidence>
<name>A0AAQ1A5A7_CITKO</name>
<dbReference type="AlphaFoldDB" id="A0AAQ1A5A7"/>
<reference evidence="3" key="1">
    <citation type="submission" date="2018-10" db="EMBL/GenBank/DDBJ databases">
        <title>FDA dAtabase for Regulatory Grade micrObial Sequences (FDA-ARGOS): Supporting development and validation of Infectious Disease Dx tests.</title>
        <authorList>
            <person name="Goldberg B."/>
            <person name="Campos J."/>
            <person name="Tallon L."/>
            <person name="Sadzewicz L."/>
            <person name="Zhao X."/>
            <person name="Vavikolanu K."/>
            <person name="Mehta A."/>
            <person name="Aluvathingal J."/>
            <person name="Nadendla S."/>
            <person name="Geyer C."/>
            <person name="Nandy P."/>
            <person name="Yan Y."/>
            <person name="Sichtig H."/>
        </authorList>
    </citation>
    <scope>NUCLEOTIDE SEQUENCE [LARGE SCALE GENOMIC DNA]</scope>
    <source>
        <strain evidence="3">FDAARGOS_526</strain>
    </source>
</reference>
<sequence length="73" mass="8177">MSEVNMQIYISNLESESRECAHFQNIMMYKVRKLIKAVRGAGASAEIIELISDIEEFAISPPEVIAKHPAQEA</sequence>
<dbReference type="Proteomes" id="UP000282299">
    <property type="component" value="Unassembled WGS sequence"/>
</dbReference>
<dbReference type="EMBL" id="JADVNV010000001">
    <property type="protein sequence ID" value="MBJ9866808.1"/>
    <property type="molecule type" value="Genomic_DNA"/>
</dbReference>
<reference evidence="1" key="3">
    <citation type="submission" date="2020-11" db="EMBL/GenBank/DDBJ databases">
        <title>Enhanced detection system for hospital associated transmission using whole genome sequencing surveillance.</title>
        <authorList>
            <person name="Harrison L.H."/>
            <person name="Van Tyne D."/>
            <person name="Marsh J.W."/>
            <person name="Griffith M.P."/>
            <person name="Snyder D.J."/>
            <person name="Cooper V.S."/>
            <person name="Mustapha M."/>
        </authorList>
    </citation>
    <scope>NUCLEOTIDE SEQUENCE</scope>
    <source>
        <strain evidence="1">CB00014</strain>
    </source>
</reference>
<comment type="caution">
    <text evidence="2">The sequence shown here is derived from an EMBL/GenBank/DDBJ whole genome shotgun (WGS) entry which is preliminary data.</text>
</comment>
<evidence type="ECO:0000313" key="1">
    <source>
        <dbReference type="EMBL" id="MBJ9866808.1"/>
    </source>
</evidence>
<organism evidence="2 3">
    <name type="scientific">Citrobacter koseri</name>
    <name type="common">Citrobacter diversus</name>
    <dbReference type="NCBI Taxonomy" id="545"/>
    <lineage>
        <taxon>Bacteria</taxon>
        <taxon>Pseudomonadati</taxon>
        <taxon>Pseudomonadota</taxon>
        <taxon>Gammaproteobacteria</taxon>
        <taxon>Enterobacterales</taxon>
        <taxon>Enterobacteriaceae</taxon>
        <taxon>Citrobacter</taxon>
    </lineage>
</organism>
<protein>
    <submittedName>
        <fullName evidence="2">Uncharacterized protein</fullName>
    </submittedName>
</protein>
<reference evidence="2" key="2">
    <citation type="submission" date="2018-10" db="EMBL/GenBank/DDBJ databases">
        <title>FDA dAtabase for Regulatory Grade micrObial Sequences (FDA-ARGOS): Supporting development and validation of Infectious Disease Dx tests.</title>
        <authorList>
            <person name="Campos J."/>
            <person name="Goldberg B."/>
            <person name="Tallon L.J."/>
            <person name="Sadzewicz L."/>
            <person name="Zhao X."/>
            <person name="Vavikolanu K."/>
            <person name="Mehta A."/>
            <person name="Aluvathingal J."/>
            <person name="Nadendla S."/>
            <person name="Geyer C."/>
            <person name="Nandy P."/>
            <person name="Yan Y."/>
            <person name="Sichtig H."/>
        </authorList>
    </citation>
    <scope>NUCLEOTIDE SEQUENCE</scope>
    <source>
        <strain evidence="2">FDAARGOS_526</strain>
    </source>
</reference>
<gene>
    <name evidence="2" type="ORF">EGS84_13830</name>
    <name evidence="1" type="ORF">I5687_02445</name>
</gene>
<accession>A0AAQ1A5A7</accession>